<gene>
    <name evidence="2" type="ORF">AFUS01_LOCUS30576</name>
</gene>
<evidence type="ECO:0000256" key="1">
    <source>
        <dbReference type="SAM" id="MobiDB-lite"/>
    </source>
</evidence>
<organism evidence="2 3">
    <name type="scientific">Allacma fusca</name>
    <dbReference type="NCBI Taxonomy" id="39272"/>
    <lineage>
        <taxon>Eukaryota</taxon>
        <taxon>Metazoa</taxon>
        <taxon>Ecdysozoa</taxon>
        <taxon>Arthropoda</taxon>
        <taxon>Hexapoda</taxon>
        <taxon>Collembola</taxon>
        <taxon>Symphypleona</taxon>
        <taxon>Sminthuridae</taxon>
        <taxon>Allacma</taxon>
    </lineage>
</organism>
<evidence type="ECO:0000313" key="3">
    <source>
        <dbReference type="Proteomes" id="UP000708208"/>
    </source>
</evidence>
<protein>
    <submittedName>
        <fullName evidence="2">Uncharacterized protein</fullName>
    </submittedName>
</protein>
<comment type="caution">
    <text evidence="2">The sequence shown here is derived from an EMBL/GenBank/DDBJ whole genome shotgun (WGS) entry which is preliminary data.</text>
</comment>
<dbReference type="InterPro" id="IPR007914">
    <property type="entry name" value="UPF0193"/>
</dbReference>
<dbReference type="PANTHER" id="PTHR28348">
    <property type="entry name" value="UPF0193 PROTEIN EVG1"/>
    <property type="match status" value="1"/>
</dbReference>
<reference evidence="2" key="1">
    <citation type="submission" date="2021-06" db="EMBL/GenBank/DDBJ databases">
        <authorList>
            <person name="Hodson N. C."/>
            <person name="Mongue J. A."/>
            <person name="Jaron S. K."/>
        </authorList>
    </citation>
    <scope>NUCLEOTIDE SEQUENCE</scope>
</reference>
<accession>A0A8J2KUU6</accession>
<dbReference type="OrthoDB" id="10262032at2759"/>
<feature type="region of interest" description="Disordered" evidence="1">
    <location>
        <begin position="157"/>
        <end position="176"/>
    </location>
</feature>
<dbReference type="Pfam" id="PF05250">
    <property type="entry name" value="UPF0193"/>
    <property type="match status" value="1"/>
</dbReference>
<dbReference type="PANTHER" id="PTHR28348:SF1">
    <property type="entry name" value="UPF0193 PROTEIN EVG1"/>
    <property type="match status" value="1"/>
</dbReference>
<name>A0A8J2KUU6_9HEXA</name>
<dbReference type="EMBL" id="CAJVCH010471461">
    <property type="protein sequence ID" value="CAG7820172.1"/>
    <property type="molecule type" value="Genomic_DNA"/>
</dbReference>
<proteinExistence type="predicted"/>
<dbReference type="Proteomes" id="UP000708208">
    <property type="component" value="Unassembled WGS sequence"/>
</dbReference>
<sequence>MIRASKSKMHHPTKILTSGGVFSTPKVNYSKDTQDLVNLMMKESHLSNLQKTGFNSILRSGESLPSNSHEMMKQRFQMKRKAMGKALGLNDSSSSLPSSSRRNRRTVKLKFPPNSGRRTLEQIRASGAYDPTPQRPYVPANNKKEKEIARLQYHMTYGSSQPPEGSLLSKSKAKEKNLEEEKSARLAELVDEIGDRIEFLSSMNQIGRDKVYRSMIEFQIREKLTELEKNHPKEISQVVDHFGLQKFMTKIELP</sequence>
<keyword evidence="3" id="KW-1185">Reference proteome</keyword>
<dbReference type="AlphaFoldDB" id="A0A8J2KUU6"/>
<feature type="region of interest" description="Disordered" evidence="1">
    <location>
        <begin position="82"/>
        <end position="114"/>
    </location>
</feature>
<evidence type="ECO:0000313" key="2">
    <source>
        <dbReference type="EMBL" id="CAG7820172.1"/>
    </source>
</evidence>